<evidence type="ECO:0000313" key="2">
    <source>
        <dbReference type="Proteomes" id="UP000095395"/>
    </source>
</evidence>
<sequence>MAVFQVERNKGYTVMSNHHLRNKELTLKSKGLLSQIYCPYPEERAWICGLGV</sequence>
<name>A0A173Y187_9FIRM</name>
<dbReference type="Proteomes" id="UP000095395">
    <property type="component" value="Unassembled WGS sequence"/>
</dbReference>
<proteinExistence type="predicted"/>
<protein>
    <submittedName>
        <fullName evidence="1">Uncharacterized protein</fullName>
    </submittedName>
</protein>
<dbReference type="AlphaFoldDB" id="A0A173Y187"/>
<organism evidence="1 2">
    <name type="scientific">Roseburia inulinivorans</name>
    <dbReference type="NCBI Taxonomy" id="360807"/>
    <lineage>
        <taxon>Bacteria</taxon>
        <taxon>Bacillati</taxon>
        <taxon>Bacillota</taxon>
        <taxon>Clostridia</taxon>
        <taxon>Lachnospirales</taxon>
        <taxon>Lachnospiraceae</taxon>
        <taxon>Roseburia</taxon>
    </lineage>
</organism>
<evidence type="ECO:0000313" key="1">
    <source>
        <dbReference type="EMBL" id="CUN57649.1"/>
    </source>
</evidence>
<dbReference type="EMBL" id="CYYR01000004">
    <property type="protein sequence ID" value="CUN57649.1"/>
    <property type="molecule type" value="Genomic_DNA"/>
</dbReference>
<reference evidence="1 2" key="1">
    <citation type="submission" date="2015-09" db="EMBL/GenBank/DDBJ databases">
        <authorList>
            <consortium name="Pathogen Informatics"/>
        </authorList>
    </citation>
    <scope>NUCLEOTIDE SEQUENCE [LARGE SCALE GENOMIC DNA]</scope>
    <source>
        <strain evidence="1 2">2789STDY5608835</strain>
    </source>
</reference>
<gene>
    <name evidence="1" type="ORF">ERS852392_00778</name>
</gene>
<accession>A0A173Y187</accession>